<dbReference type="AlphaFoldDB" id="A0A9Q5A1E1"/>
<dbReference type="EMBL" id="WUXR01000029">
    <property type="protein sequence ID" value="MBM4568908.1"/>
    <property type="molecule type" value="Genomic_DNA"/>
</dbReference>
<reference evidence="3" key="2">
    <citation type="journal article" date="2020" name="Environ. Microbiol.">
        <title>The novel and transferable erm(51) gene confers Macrolides, Lincosamides, and Streptogramins B (MLSB) resistance to clonal Rhodococcus equi in the environment.</title>
        <authorList>
            <person name="Huber L."/>
            <person name="Giguere S."/>
            <person name="Slovis N.M."/>
            <person name="Alvarez-Narvaez S."/>
            <person name="Hart K.A."/>
            <person name="Greiter M."/>
            <person name="Morris E.R.A."/>
            <person name="Cohen N.D."/>
        </authorList>
    </citation>
    <scope>NUCLEOTIDE SEQUENCE</scope>
    <source>
        <strain evidence="3">Lh_116_1</strain>
        <strain evidence="4">Lh_16_1</strain>
    </source>
</reference>
<name>A0A9Q5A1E1_RHOHA</name>
<dbReference type="GO" id="GO:0006355">
    <property type="term" value="P:regulation of DNA-templated transcription"/>
    <property type="evidence" value="ECO:0007669"/>
    <property type="project" value="InterPro"/>
</dbReference>
<dbReference type="Proteomes" id="UP000608063">
    <property type="component" value="Unassembled WGS sequence"/>
</dbReference>
<accession>A0A9Q5A1E1</accession>
<comment type="caution">
    <text evidence="3">The sequence shown here is derived from an EMBL/GenBank/DDBJ whole genome shotgun (WGS) entry which is preliminary data.</text>
</comment>
<evidence type="ECO:0000313" key="4">
    <source>
        <dbReference type="EMBL" id="NKW44474.1"/>
    </source>
</evidence>
<sequence>MTMPAKHQPAGAFGGKKLTKAPGADTHPLAPKKSDSPIAEPAKLTQFSARLDPELLRQVKIAVATRGTTLQAATAEAFELWLDQKHA</sequence>
<dbReference type="Gene3D" id="1.10.1220.10">
    <property type="entry name" value="Met repressor-like"/>
    <property type="match status" value="1"/>
</dbReference>
<dbReference type="EMBL" id="WVDC01000023">
    <property type="protein sequence ID" value="NKW44474.1"/>
    <property type="molecule type" value="Genomic_DNA"/>
</dbReference>
<dbReference type="Proteomes" id="UP000808906">
    <property type="component" value="Unassembled WGS sequence"/>
</dbReference>
<evidence type="ECO:0000313" key="3">
    <source>
        <dbReference type="EMBL" id="NKT78027.1"/>
    </source>
</evidence>
<proteinExistence type="predicted"/>
<dbReference type="Proteomes" id="UP000603463">
    <property type="component" value="Unassembled WGS sequence"/>
</dbReference>
<dbReference type="InterPro" id="IPR013321">
    <property type="entry name" value="Arc_rbn_hlx_hlx"/>
</dbReference>
<reference evidence="2" key="1">
    <citation type="submission" date="2019-11" db="EMBL/GenBank/DDBJ databases">
        <title>Spread of Macrolides and rifampicin resistant Rhodococcus equi in clinical isolates in the USA.</title>
        <authorList>
            <person name="Alvarez-Narvaez S."/>
            <person name="Huber L."/>
            <person name="Cohen N.D."/>
            <person name="Slovis N."/>
            <person name="Greiter M."/>
            <person name="Giguere S."/>
            <person name="Hart K."/>
        </authorList>
    </citation>
    <scope>NUCLEOTIDE SEQUENCE</scope>
    <source>
        <strain evidence="2">Lh_17</strain>
    </source>
</reference>
<feature type="region of interest" description="Disordered" evidence="1">
    <location>
        <begin position="1"/>
        <end position="41"/>
    </location>
</feature>
<evidence type="ECO:0000313" key="2">
    <source>
        <dbReference type="EMBL" id="MBM4568908.1"/>
    </source>
</evidence>
<dbReference type="RefSeq" id="WP_205915136.1">
    <property type="nucleotide sequence ID" value="NZ_CP095478.1"/>
</dbReference>
<dbReference type="EMBL" id="WVBC01000023">
    <property type="protein sequence ID" value="NKT78027.1"/>
    <property type="molecule type" value="Genomic_DNA"/>
</dbReference>
<evidence type="ECO:0000313" key="5">
    <source>
        <dbReference type="Proteomes" id="UP000603463"/>
    </source>
</evidence>
<evidence type="ECO:0000256" key="1">
    <source>
        <dbReference type="SAM" id="MobiDB-lite"/>
    </source>
</evidence>
<protein>
    <submittedName>
        <fullName evidence="3">Uncharacterized protein</fullName>
    </submittedName>
</protein>
<gene>
    <name evidence="2" type="ORF">GS441_26955</name>
    <name evidence="3" type="ORF">GS882_07830</name>
    <name evidence="4" type="ORF">GS947_23700</name>
</gene>
<organism evidence="3 5">
    <name type="scientific">Rhodococcus hoagii</name>
    <name type="common">Corynebacterium equii</name>
    <dbReference type="NCBI Taxonomy" id="43767"/>
    <lineage>
        <taxon>Bacteria</taxon>
        <taxon>Bacillati</taxon>
        <taxon>Actinomycetota</taxon>
        <taxon>Actinomycetes</taxon>
        <taxon>Mycobacteriales</taxon>
        <taxon>Nocardiaceae</taxon>
        <taxon>Prescottella</taxon>
    </lineage>
</organism>